<name>A0A7J9CEP3_GOSGO</name>
<reference evidence="1 2" key="1">
    <citation type="journal article" date="2019" name="Genome Biol. Evol.">
        <title>Insights into the evolution of the New World diploid cottons (Gossypium, subgenus Houzingenia) based on genome sequencing.</title>
        <authorList>
            <person name="Grover C.E."/>
            <person name="Arick M.A. 2nd"/>
            <person name="Thrash A."/>
            <person name="Conover J.L."/>
            <person name="Sanders W.S."/>
            <person name="Peterson D.G."/>
            <person name="Frelichowski J.E."/>
            <person name="Scheffler J.A."/>
            <person name="Scheffler B.E."/>
            <person name="Wendel J.F."/>
        </authorList>
    </citation>
    <scope>NUCLEOTIDE SEQUENCE [LARGE SCALE GENOMIC DNA]</scope>
    <source>
        <strain evidence="1">5</strain>
        <tissue evidence="1">Leaf</tissue>
    </source>
</reference>
<dbReference type="AlphaFoldDB" id="A0A7J9CEP3"/>
<evidence type="ECO:0000313" key="1">
    <source>
        <dbReference type="EMBL" id="MBA0747010.1"/>
    </source>
</evidence>
<gene>
    <name evidence="1" type="ORF">Gogos_009480</name>
</gene>
<comment type="caution">
    <text evidence="1">The sequence shown here is derived from an EMBL/GenBank/DDBJ whole genome shotgun (WGS) entry which is preliminary data.</text>
</comment>
<proteinExistence type="predicted"/>
<keyword evidence="2" id="KW-1185">Reference proteome</keyword>
<protein>
    <submittedName>
        <fullName evidence="1">Uncharacterized protein</fullName>
    </submittedName>
</protein>
<accession>A0A7J9CEP3</accession>
<organism evidence="1 2">
    <name type="scientific">Gossypium gossypioides</name>
    <name type="common">Mexican cotton</name>
    <name type="synonym">Selera gossypioides</name>
    <dbReference type="NCBI Taxonomy" id="34282"/>
    <lineage>
        <taxon>Eukaryota</taxon>
        <taxon>Viridiplantae</taxon>
        <taxon>Streptophyta</taxon>
        <taxon>Embryophyta</taxon>
        <taxon>Tracheophyta</taxon>
        <taxon>Spermatophyta</taxon>
        <taxon>Magnoliopsida</taxon>
        <taxon>eudicotyledons</taxon>
        <taxon>Gunneridae</taxon>
        <taxon>Pentapetalae</taxon>
        <taxon>rosids</taxon>
        <taxon>malvids</taxon>
        <taxon>Malvales</taxon>
        <taxon>Malvaceae</taxon>
        <taxon>Malvoideae</taxon>
        <taxon>Gossypium</taxon>
    </lineage>
</organism>
<dbReference type="Proteomes" id="UP000593579">
    <property type="component" value="Unassembled WGS sequence"/>
</dbReference>
<sequence>MVNPKTMEKTLLSKWCLIEELYQGSQ</sequence>
<dbReference type="EMBL" id="JABEZY010000009">
    <property type="protein sequence ID" value="MBA0747010.1"/>
    <property type="molecule type" value="Genomic_DNA"/>
</dbReference>
<evidence type="ECO:0000313" key="2">
    <source>
        <dbReference type="Proteomes" id="UP000593579"/>
    </source>
</evidence>